<dbReference type="InterPro" id="IPR036866">
    <property type="entry name" value="RibonucZ/Hydroxyglut_hydro"/>
</dbReference>
<keyword evidence="3" id="KW-0479">Metal-binding</keyword>
<name>A0A8J3IXB8_9CHLR</name>
<reference evidence="7" key="1">
    <citation type="submission" date="2020-10" db="EMBL/GenBank/DDBJ databases">
        <title>Taxonomic study of unclassified bacteria belonging to the class Ktedonobacteria.</title>
        <authorList>
            <person name="Yabe S."/>
            <person name="Wang C.M."/>
            <person name="Zheng Y."/>
            <person name="Sakai Y."/>
            <person name="Cavaletti L."/>
            <person name="Monciardini P."/>
            <person name="Donadio S."/>
        </authorList>
    </citation>
    <scope>NUCLEOTIDE SEQUENCE</scope>
    <source>
        <strain evidence="7">ID150040</strain>
    </source>
</reference>
<dbReference type="EMBL" id="BNJK01000002">
    <property type="protein sequence ID" value="GHO97786.1"/>
    <property type="molecule type" value="Genomic_DNA"/>
</dbReference>
<dbReference type="GO" id="GO:0016787">
    <property type="term" value="F:hydrolase activity"/>
    <property type="evidence" value="ECO:0007669"/>
    <property type="project" value="UniProtKB-KW"/>
</dbReference>
<protein>
    <submittedName>
        <fullName evidence="7">N-acyl homoserine lactonase</fullName>
    </submittedName>
</protein>
<dbReference type="Gene3D" id="3.60.15.10">
    <property type="entry name" value="Ribonuclease Z/Hydroxyacylglutathione hydrolase-like"/>
    <property type="match status" value="1"/>
</dbReference>
<dbReference type="AlphaFoldDB" id="A0A8J3IXB8"/>
<dbReference type="InterPro" id="IPR001279">
    <property type="entry name" value="Metallo-B-lactamas"/>
</dbReference>
<accession>A0A8J3IXB8</accession>
<evidence type="ECO:0000256" key="4">
    <source>
        <dbReference type="ARBA" id="ARBA00022801"/>
    </source>
</evidence>
<keyword evidence="4" id="KW-0378">Hydrolase</keyword>
<dbReference type="Pfam" id="PF00753">
    <property type="entry name" value="Lactamase_B"/>
    <property type="match status" value="1"/>
</dbReference>
<proteinExistence type="inferred from homology"/>
<organism evidence="7 8">
    <name type="scientific">Reticulibacter mediterranei</name>
    <dbReference type="NCBI Taxonomy" id="2778369"/>
    <lineage>
        <taxon>Bacteria</taxon>
        <taxon>Bacillati</taxon>
        <taxon>Chloroflexota</taxon>
        <taxon>Ktedonobacteria</taxon>
        <taxon>Ktedonobacterales</taxon>
        <taxon>Reticulibacteraceae</taxon>
        <taxon>Reticulibacter</taxon>
    </lineage>
</organism>
<dbReference type="SUPFAM" id="SSF56281">
    <property type="entry name" value="Metallo-hydrolase/oxidoreductase"/>
    <property type="match status" value="1"/>
</dbReference>
<comment type="cofactor">
    <cofactor evidence="1">
        <name>Zn(2+)</name>
        <dbReference type="ChEBI" id="CHEBI:29105"/>
    </cofactor>
</comment>
<dbReference type="RefSeq" id="WP_220208568.1">
    <property type="nucleotide sequence ID" value="NZ_BNJK01000002.1"/>
</dbReference>
<gene>
    <name evidence="7" type="ORF">KSF_078340</name>
</gene>
<evidence type="ECO:0000256" key="3">
    <source>
        <dbReference type="ARBA" id="ARBA00022723"/>
    </source>
</evidence>
<dbReference type="GO" id="GO:0046872">
    <property type="term" value="F:metal ion binding"/>
    <property type="evidence" value="ECO:0007669"/>
    <property type="project" value="UniProtKB-KW"/>
</dbReference>
<keyword evidence="8" id="KW-1185">Reference proteome</keyword>
<dbReference type="PANTHER" id="PTHR42978:SF7">
    <property type="entry name" value="METALLO-HYDROLASE RV2300C-RELATED"/>
    <property type="match status" value="1"/>
</dbReference>
<evidence type="ECO:0000259" key="6">
    <source>
        <dbReference type="SMART" id="SM00849"/>
    </source>
</evidence>
<dbReference type="InterPro" id="IPR051013">
    <property type="entry name" value="MBL_superfamily_lactonases"/>
</dbReference>
<evidence type="ECO:0000256" key="1">
    <source>
        <dbReference type="ARBA" id="ARBA00001947"/>
    </source>
</evidence>
<evidence type="ECO:0000256" key="2">
    <source>
        <dbReference type="ARBA" id="ARBA00007749"/>
    </source>
</evidence>
<evidence type="ECO:0000256" key="5">
    <source>
        <dbReference type="ARBA" id="ARBA00022833"/>
    </source>
</evidence>
<evidence type="ECO:0000313" key="7">
    <source>
        <dbReference type="EMBL" id="GHO97786.1"/>
    </source>
</evidence>
<comment type="similarity">
    <text evidence="2">Belongs to the metallo-beta-lactamase superfamily.</text>
</comment>
<sequence>MTVNAVTPRRLYLFQLSTASVPTPTRTLEMSSGCYLVETNDGKHILIDSGLSSDFQLAAGAPPVKNEKNVLEHLAALGLHPGDIDILVCTHFDVDHAGYHDAFTKAELIVQRTHYEQARGGHPRYAGARTHWDHPDLHYRLIDGDYELLPGLTLLETSGHALGHQSVLVTLPHTGPVLLAVDAVVMQFLFTPDRVPWPTDDNAEQLRASTLKLLDLVEREHVELVVFGHDGAQWKTLKKSPEYYD</sequence>
<keyword evidence="5" id="KW-0862">Zinc</keyword>
<dbReference type="PANTHER" id="PTHR42978">
    <property type="entry name" value="QUORUM-QUENCHING LACTONASE YTNP-RELATED-RELATED"/>
    <property type="match status" value="1"/>
</dbReference>
<dbReference type="Proteomes" id="UP000597444">
    <property type="component" value="Unassembled WGS sequence"/>
</dbReference>
<dbReference type="CDD" id="cd07729">
    <property type="entry name" value="AHL_lactonase_MBL-fold"/>
    <property type="match status" value="1"/>
</dbReference>
<evidence type="ECO:0000313" key="8">
    <source>
        <dbReference type="Proteomes" id="UP000597444"/>
    </source>
</evidence>
<feature type="domain" description="Metallo-beta-lactamase" evidence="6">
    <location>
        <begin position="31"/>
        <end position="229"/>
    </location>
</feature>
<comment type="caution">
    <text evidence="7">The sequence shown here is derived from an EMBL/GenBank/DDBJ whole genome shotgun (WGS) entry which is preliminary data.</text>
</comment>
<dbReference type="SMART" id="SM00849">
    <property type="entry name" value="Lactamase_B"/>
    <property type="match status" value="1"/>
</dbReference>